<protein>
    <submittedName>
        <fullName evidence="4">Geranylgeranyl diphosphate synthase, type I</fullName>
    </submittedName>
</protein>
<dbReference type="GO" id="GO:0008299">
    <property type="term" value="P:isoprenoid biosynthetic process"/>
    <property type="evidence" value="ECO:0007669"/>
    <property type="project" value="InterPro"/>
</dbReference>
<dbReference type="GO" id="GO:0004659">
    <property type="term" value="F:prenyltransferase activity"/>
    <property type="evidence" value="ECO:0007669"/>
    <property type="project" value="InterPro"/>
</dbReference>
<dbReference type="RefSeq" id="WP_097009265.1">
    <property type="nucleotide sequence ID" value="NZ_OBEJ01000003.1"/>
</dbReference>
<comment type="similarity">
    <text evidence="3">Belongs to the FPP/GGPP synthase family.</text>
</comment>
<dbReference type="AlphaFoldDB" id="A0A285NZW9"/>
<reference evidence="4 5" key="1">
    <citation type="submission" date="2017-09" db="EMBL/GenBank/DDBJ databases">
        <authorList>
            <person name="Ehlers B."/>
            <person name="Leendertz F.H."/>
        </authorList>
    </citation>
    <scope>NUCLEOTIDE SEQUENCE [LARGE SCALE GENOMIC DNA]</scope>
    <source>
        <strain evidence="4 5">DSM 27208</strain>
    </source>
</reference>
<dbReference type="InterPro" id="IPR033749">
    <property type="entry name" value="Polyprenyl_synt_CS"/>
</dbReference>
<keyword evidence="3" id="KW-0808">Transferase</keyword>
<dbReference type="InterPro" id="IPR008949">
    <property type="entry name" value="Isoprenoid_synthase_dom_sf"/>
</dbReference>
<dbReference type="PANTHER" id="PTHR12001:SF44">
    <property type="entry name" value="GERANYLGERANYL PYROPHOSPHATE SYNTHASE"/>
    <property type="match status" value="1"/>
</dbReference>
<dbReference type="Gene3D" id="1.10.600.10">
    <property type="entry name" value="Farnesyl Diphosphate Synthase"/>
    <property type="match status" value="1"/>
</dbReference>
<dbReference type="Proteomes" id="UP000219453">
    <property type="component" value="Unassembled WGS sequence"/>
</dbReference>
<name>A0A285NZW9_NATPI</name>
<gene>
    <name evidence="4" type="ORF">SAMN06269185_2343</name>
</gene>
<dbReference type="GO" id="GO:0046872">
    <property type="term" value="F:metal ion binding"/>
    <property type="evidence" value="ECO:0007669"/>
    <property type="project" value="UniProtKB-KW"/>
</dbReference>
<dbReference type="PROSITE" id="PS00723">
    <property type="entry name" value="POLYPRENYL_SYNTHASE_1"/>
    <property type="match status" value="1"/>
</dbReference>
<dbReference type="OrthoDB" id="26738at2157"/>
<keyword evidence="1" id="KW-0479">Metal-binding</keyword>
<dbReference type="Pfam" id="PF00348">
    <property type="entry name" value="polyprenyl_synt"/>
    <property type="match status" value="1"/>
</dbReference>
<dbReference type="EMBL" id="OBEJ01000003">
    <property type="protein sequence ID" value="SNZ14999.1"/>
    <property type="molecule type" value="Genomic_DNA"/>
</dbReference>
<dbReference type="SUPFAM" id="SSF48576">
    <property type="entry name" value="Terpenoid synthases"/>
    <property type="match status" value="1"/>
</dbReference>
<dbReference type="PANTHER" id="PTHR12001">
    <property type="entry name" value="GERANYLGERANYL PYROPHOSPHATE SYNTHASE"/>
    <property type="match status" value="1"/>
</dbReference>
<proteinExistence type="inferred from homology"/>
<organism evidence="4 5">
    <name type="scientific">Natronoarchaeum philippinense</name>
    <dbReference type="NCBI Taxonomy" id="558529"/>
    <lineage>
        <taxon>Archaea</taxon>
        <taxon>Methanobacteriati</taxon>
        <taxon>Methanobacteriota</taxon>
        <taxon>Stenosarchaea group</taxon>
        <taxon>Halobacteria</taxon>
        <taxon>Halobacteriales</taxon>
        <taxon>Natronoarchaeaceae</taxon>
    </lineage>
</organism>
<evidence type="ECO:0000313" key="4">
    <source>
        <dbReference type="EMBL" id="SNZ14999.1"/>
    </source>
</evidence>
<dbReference type="InterPro" id="IPR000092">
    <property type="entry name" value="Polyprenyl_synt"/>
</dbReference>
<dbReference type="SFLD" id="SFLDS00005">
    <property type="entry name" value="Isoprenoid_Synthase_Type_I"/>
    <property type="match status" value="1"/>
</dbReference>
<dbReference type="CDD" id="cd00685">
    <property type="entry name" value="Trans_IPPS_HT"/>
    <property type="match status" value="1"/>
</dbReference>
<accession>A0A285NZW9</accession>
<keyword evidence="5" id="KW-1185">Reference proteome</keyword>
<evidence type="ECO:0000256" key="2">
    <source>
        <dbReference type="ARBA" id="ARBA00022842"/>
    </source>
</evidence>
<sequence length="355" mass="39255">MSHGVGTAGEERVTEAIGAVLPTTIDEQYLAETFGAATYEYDTEAVQRSLSDPVWELLDRGGKRWRATVFRTLVEGFRADPEPYAPYAAVPELLHTGTLLVDDVEDGASMRRGEPAIHEQYGVDIALNAGNALYFLPMTILRRNPGDVDGDTRLAAYEMIIDELNRAHLGQSLDIHWHNEREIRIDEARYLEMCSCKTGSLGRLAARLAAILTEQPPAAERAVSNWARDLSLAFQISDDVLDIESTRGAVEGFGKEAGNDIREGKKTLLVIHAAEHAPPEDVARLEAILDAGDTDRREIEECIDILDESGSIDYARQRARELKNRALDHLDAVDLDADAARELAAFTEFAVEREV</sequence>
<evidence type="ECO:0000256" key="3">
    <source>
        <dbReference type="RuleBase" id="RU004466"/>
    </source>
</evidence>
<evidence type="ECO:0000313" key="5">
    <source>
        <dbReference type="Proteomes" id="UP000219453"/>
    </source>
</evidence>
<evidence type="ECO:0000256" key="1">
    <source>
        <dbReference type="ARBA" id="ARBA00022723"/>
    </source>
</evidence>
<keyword evidence="2" id="KW-0460">Magnesium</keyword>